<name>A0A6A6VF27_9PLEO</name>
<keyword evidence="1" id="KW-0732">Signal</keyword>
<evidence type="ECO:0000313" key="2">
    <source>
        <dbReference type="EMBL" id="KAF2749218.1"/>
    </source>
</evidence>
<evidence type="ECO:0000256" key="1">
    <source>
        <dbReference type="SAM" id="SignalP"/>
    </source>
</evidence>
<keyword evidence="3" id="KW-1185">Reference proteome</keyword>
<dbReference type="Proteomes" id="UP000799440">
    <property type="component" value="Unassembled WGS sequence"/>
</dbReference>
<dbReference type="AlphaFoldDB" id="A0A6A6VF27"/>
<dbReference type="OrthoDB" id="3777639at2759"/>
<evidence type="ECO:0000313" key="3">
    <source>
        <dbReference type="Proteomes" id="UP000799440"/>
    </source>
</evidence>
<proteinExistence type="predicted"/>
<feature type="chain" id="PRO_5025383725" evidence="1">
    <location>
        <begin position="25"/>
        <end position="158"/>
    </location>
</feature>
<gene>
    <name evidence="2" type="ORF">M011DRAFT_475949</name>
</gene>
<protein>
    <submittedName>
        <fullName evidence="2">Uncharacterized protein</fullName>
    </submittedName>
</protein>
<feature type="signal peptide" evidence="1">
    <location>
        <begin position="1"/>
        <end position="24"/>
    </location>
</feature>
<dbReference type="EMBL" id="MU006567">
    <property type="protein sequence ID" value="KAF2749218.1"/>
    <property type="molecule type" value="Genomic_DNA"/>
</dbReference>
<sequence>MRGTFALVSTGTAILLSLTSGAFAKNSKVIPCASGSGEDEMCDLCDNKKAIEVTDWANVTWVDNFTFGNAASETGTGYKVYWKIEQPAEGCNILLFEHFSSESGESVDPRISGRIKLAVPNAGCFLSRVGSGGVGAGACCGKACEDIGAIPIADAPSQ</sequence>
<organism evidence="2 3">
    <name type="scientific">Sporormia fimetaria CBS 119925</name>
    <dbReference type="NCBI Taxonomy" id="1340428"/>
    <lineage>
        <taxon>Eukaryota</taxon>
        <taxon>Fungi</taxon>
        <taxon>Dikarya</taxon>
        <taxon>Ascomycota</taxon>
        <taxon>Pezizomycotina</taxon>
        <taxon>Dothideomycetes</taxon>
        <taxon>Pleosporomycetidae</taxon>
        <taxon>Pleosporales</taxon>
        <taxon>Sporormiaceae</taxon>
        <taxon>Sporormia</taxon>
    </lineage>
</organism>
<accession>A0A6A6VF27</accession>
<reference evidence="2" key="1">
    <citation type="journal article" date="2020" name="Stud. Mycol.">
        <title>101 Dothideomycetes genomes: a test case for predicting lifestyles and emergence of pathogens.</title>
        <authorList>
            <person name="Haridas S."/>
            <person name="Albert R."/>
            <person name="Binder M."/>
            <person name="Bloem J."/>
            <person name="Labutti K."/>
            <person name="Salamov A."/>
            <person name="Andreopoulos B."/>
            <person name="Baker S."/>
            <person name="Barry K."/>
            <person name="Bills G."/>
            <person name="Bluhm B."/>
            <person name="Cannon C."/>
            <person name="Castanera R."/>
            <person name="Culley D."/>
            <person name="Daum C."/>
            <person name="Ezra D."/>
            <person name="Gonzalez J."/>
            <person name="Henrissat B."/>
            <person name="Kuo A."/>
            <person name="Liang C."/>
            <person name="Lipzen A."/>
            <person name="Lutzoni F."/>
            <person name="Magnuson J."/>
            <person name="Mondo S."/>
            <person name="Nolan M."/>
            <person name="Ohm R."/>
            <person name="Pangilinan J."/>
            <person name="Park H.-J."/>
            <person name="Ramirez L."/>
            <person name="Alfaro M."/>
            <person name="Sun H."/>
            <person name="Tritt A."/>
            <person name="Yoshinaga Y."/>
            <person name="Zwiers L.-H."/>
            <person name="Turgeon B."/>
            <person name="Goodwin S."/>
            <person name="Spatafora J."/>
            <person name="Crous P."/>
            <person name="Grigoriev I."/>
        </authorList>
    </citation>
    <scope>NUCLEOTIDE SEQUENCE</scope>
    <source>
        <strain evidence="2">CBS 119925</strain>
    </source>
</reference>